<dbReference type="SUPFAM" id="SSF52402">
    <property type="entry name" value="Adenine nucleotide alpha hydrolases-like"/>
    <property type="match status" value="1"/>
</dbReference>
<dbReference type="PANTHER" id="PTHR46989">
    <property type="entry name" value="USP DOMAIN-CONTAINING PROTEIN"/>
    <property type="match status" value="1"/>
</dbReference>
<dbReference type="InterPro" id="IPR006015">
    <property type="entry name" value="Universal_stress_UspA"/>
</dbReference>
<dbReference type="Proteomes" id="UP001652625">
    <property type="component" value="Chromosome 03"/>
</dbReference>
<dbReference type="CDD" id="cd23659">
    <property type="entry name" value="USP_At3g01520-like"/>
    <property type="match status" value="1"/>
</dbReference>
<dbReference type="InterPro" id="IPR014729">
    <property type="entry name" value="Rossmann-like_a/b/a_fold"/>
</dbReference>
<evidence type="ECO:0000313" key="2">
    <source>
        <dbReference type="Proteomes" id="UP001652625"/>
    </source>
</evidence>
<reference evidence="3" key="1">
    <citation type="submission" date="2025-08" db="UniProtKB">
        <authorList>
            <consortium name="RefSeq"/>
        </authorList>
    </citation>
    <scope>IDENTIFICATION</scope>
</reference>
<evidence type="ECO:0000313" key="3">
    <source>
        <dbReference type="RefSeq" id="XP_065650270.1"/>
    </source>
</evidence>
<accession>A0ABM4BMG6</accession>
<organism evidence="2 3">
    <name type="scientific">Hydra vulgaris</name>
    <name type="common">Hydra</name>
    <name type="synonym">Hydra attenuata</name>
    <dbReference type="NCBI Taxonomy" id="6087"/>
    <lineage>
        <taxon>Eukaryota</taxon>
        <taxon>Metazoa</taxon>
        <taxon>Cnidaria</taxon>
        <taxon>Hydrozoa</taxon>
        <taxon>Hydroidolina</taxon>
        <taxon>Anthoathecata</taxon>
        <taxon>Aplanulata</taxon>
        <taxon>Hydridae</taxon>
        <taxon>Hydra</taxon>
    </lineage>
</organism>
<name>A0ABM4BMG6_HYDVU</name>
<dbReference type="Pfam" id="PF00582">
    <property type="entry name" value="Usp"/>
    <property type="match status" value="1"/>
</dbReference>
<dbReference type="Gene3D" id="3.40.50.620">
    <property type="entry name" value="HUPs"/>
    <property type="match status" value="1"/>
</dbReference>
<protein>
    <submittedName>
        <fullName evidence="3">Universal stress protein Slr1101-like</fullName>
    </submittedName>
</protein>
<feature type="domain" description="UspA" evidence="1">
    <location>
        <begin position="5"/>
        <end position="155"/>
    </location>
</feature>
<dbReference type="InterPro" id="IPR006016">
    <property type="entry name" value="UspA"/>
</dbReference>
<keyword evidence="2" id="KW-1185">Reference proteome</keyword>
<dbReference type="PRINTS" id="PR01438">
    <property type="entry name" value="UNVRSLSTRESS"/>
</dbReference>
<dbReference type="GeneID" id="136078424"/>
<gene>
    <name evidence="3" type="primary">LOC136078424</name>
</gene>
<dbReference type="PANTHER" id="PTHR46989:SF3">
    <property type="entry name" value="USPA DOMAIN-CONTAINING PROTEIN"/>
    <property type="match status" value="1"/>
</dbReference>
<proteinExistence type="predicted"/>
<sequence>MSSSNRTILLAVDQSKASLRAFNWYVENLHKSEDTLILAHIHQMPDLPNKFMLTEIPSVGLLENYKIKTISSYEKSKELLTSYENLCKEHQIISKVIFVENQDSPGHKICELVKENEVDIIITGKRGLSKFDRIFLGSTSDYIIHHAQIPVIVVPPESKNH</sequence>
<evidence type="ECO:0000259" key="1">
    <source>
        <dbReference type="Pfam" id="PF00582"/>
    </source>
</evidence>
<dbReference type="RefSeq" id="XP_065650270.1">
    <property type="nucleotide sequence ID" value="XM_065794198.1"/>
</dbReference>